<organism evidence="4 5">
    <name type="scientific">Methanospirillum lacunae</name>
    <dbReference type="NCBI Taxonomy" id="668570"/>
    <lineage>
        <taxon>Archaea</taxon>
        <taxon>Methanobacteriati</taxon>
        <taxon>Methanobacteriota</taxon>
        <taxon>Stenosarchaea group</taxon>
        <taxon>Methanomicrobia</taxon>
        <taxon>Methanomicrobiales</taxon>
        <taxon>Methanospirillaceae</taxon>
        <taxon>Methanospirillum</taxon>
    </lineage>
</organism>
<evidence type="ECO:0000313" key="4">
    <source>
        <dbReference type="EMBL" id="PWR72627.1"/>
    </source>
</evidence>
<dbReference type="PANTHER" id="PTHR35936">
    <property type="entry name" value="MEMBRANE-BOUND LYTIC MUREIN TRANSGLYCOSYLASE F"/>
    <property type="match status" value="1"/>
</dbReference>
<keyword evidence="2" id="KW-0472">Membrane</keyword>
<feature type="transmembrane region" description="Helical" evidence="2">
    <location>
        <begin position="5"/>
        <end position="24"/>
    </location>
</feature>
<evidence type="ECO:0000313" key="5">
    <source>
        <dbReference type="Proteomes" id="UP000245657"/>
    </source>
</evidence>
<evidence type="ECO:0000259" key="3">
    <source>
        <dbReference type="SMART" id="SM00062"/>
    </source>
</evidence>
<dbReference type="Pfam" id="PF00497">
    <property type="entry name" value="SBP_bac_3"/>
    <property type="match status" value="1"/>
</dbReference>
<keyword evidence="1" id="KW-0732">Signal</keyword>
<reference evidence="4 5" key="1">
    <citation type="submission" date="2018-05" db="EMBL/GenBank/DDBJ databases">
        <title>Draft genome of Methanospirillum lacunae Ki8-1.</title>
        <authorList>
            <person name="Dueholm M.S."/>
            <person name="Nielsen P.H."/>
            <person name="Bakmann L.F."/>
            <person name="Otzen D.E."/>
        </authorList>
    </citation>
    <scope>NUCLEOTIDE SEQUENCE [LARGE SCALE GENOMIC DNA]</scope>
    <source>
        <strain evidence="4 5">Ki8-1</strain>
    </source>
</reference>
<dbReference type="SMART" id="SM00062">
    <property type="entry name" value="PBPb"/>
    <property type="match status" value="1"/>
</dbReference>
<accession>A0A2V2N8L3</accession>
<keyword evidence="2" id="KW-1133">Transmembrane helix</keyword>
<name>A0A2V2N8L3_9EURY</name>
<evidence type="ECO:0000256" key="1">
    <source>
        <dbReference type="ARBA" id="ARBA00022729"/>
    </source>
</evidence>
<comment type="caution">
    <text evidence="4">The sequence shown here is derived from an EMBL/GenBank/DDBJ whole genome shotgun (WGS) entry which is preliminary data.</text>
</comment>
<dbReference type="Gene3D" id="3.40.190.10">
    <property type="entry name" value="Periplasmic binding protein-like II"/>
    <property type="match status" value="2"/>
</dbReference>
<dbReference type="InterPro" id="IPR001638">
    <property type="entry name" value="Solute-binding_3/MltF_N"/>
</dbReference>
<dbReference type="PANTHER" id="PTHR35936:SF17">
    <property type="entry name" value="ARGININE-BINDING EXTRACELLULAR PROTEIN ARTP"/>
    <property type="match status" value="1"/>
</dbReference>
<sequence>MDPRYLIPVVIILFTASVIGYIQYQSGIDTSLSDHQHNCITIGYAVEPPYAYVSGINITGESPEVAQRIVEKLGIPCVTWRQTEFGSLISELEAGRIDVIAAGMFITDERLKRISFSSPSFKVNQGLLVKSGNPSDIHSYKEAVDKKDVIISVLAGSVEQTAFLELGMPEERLIMVPDTPTGRSSVETGYSTGFALSTPSIRWLASHSPPGVVEEAQPFVQSDIPGLKSYGYGAFGFRKEDKTLLSAWNNAMKEYIGSDNHLDLVRRFGVLRDEMPEKEFLLYLSR</sequence>
<dbReference type="GeneID" id="97548691"/>
<keyword evidence="5" id="KW-1185">Reference proteome</keyword>
<dbReference type="RefSeq" id="WP_109968138.1">
    <property type="nucleotide sequence ID" value="NZ_CP176093.1"/>
</dbReference>
<proteinExistence type="predicted"/>
<dbReference type="OrthoDB" id="30671at2157"/>
<feature type="domain" description="Solute-binding protein family 3/N-terminal" evidence="3">
    <location>
        <begin position="39"/>
        <end position="272"/>
    </location>
</feature>
<dbReference type="Proteomes" id="UP000245657">
    <property type="component" value="Unassembled WGS sequence"/>
</dbReference>
<dbReference type="SUPFAM" id="SSF53850">
    <property type="entry name" value="Periplasmic binding protein-like II"/>
    <property type="match status" value="1"/>
</dbReference>
<protein>
    <submittedName>
        <fullName evidence="4">ABC transporter substrate-binding protein</fullName>
    </submittedName>
</protein>
<dbReference type="EMBL" id="QGMY01000006">
    <property type="protein sequence ID" value="PWR72627.1"/>
    <property type="molecule type" value="Genomic_DNA"/>
</dbReference>
<gene>
    <name evidence="4" type="ORF">DK846_06580</name>
</gene>
<evidence type="ECO:0000256" key="2">
    <source>
        <dbReference type="SAM" id="Phobius"/>
    </source>
</evidence>
<keyword evidence="2" id="KW-0812">Transmembrane</keyword>
<dbReference type="AlphaFoldDB" id="A0A2V2N8L3"/>